<dbReference type="InterPro" id="IPR041694">
    <property type="entry name" value="ADH_N_2"/>
</dbReference>
<dbReference type="OMA" id="MISDYNT"/>
<dbReference type="STRING" id="56484.A0A1Y2F1K3"/>
<evidence type="ECO:0000313" key="4">
    <source>
        <dbReference type="Proteomes" id="UP000193685"/>
    </source>
</evidence>
<dbReference type="InterPro" id="IPR036291">
    <property type="entry name" value="NAD(P)-bd_dom_sf"/>
</dbReference>
<name>A0A1Y2F1K3_PROLT</name>
<evidence type="ECO:0000313" key="3">
    <source>
        <dbReference type="EMBL" id="ORY77374.1"/>
    </source>
</evidence>
<dbReference type="InterPro" id="IPR020843">
    <property type="entry name" value="ER"/>
</dbReference>
<dbReference type="InterPro" id="IPR013149">
    <property type="entry name" value="ADH-like_C"/>
</dbReference>
<evidence type="ECO:0000259" key="2">
    <source>
        <dbReference type="SMART" id="SM00829"/>
    </source>
</evidence>
<dbReference type="GO" id="GO:0016628">
    <property type="term" value="F:oxidoreductase activity, acting on the CH-CH group of donors, NAD or NADP as acceptor"/>
    <property type="evidence" value="ECO:0007669"/>
    <property type="project" value="InterPro"/>
</dbReference>
<accession>A0A1Y2F1K3</accession>
<dbReference type="SUPFAM" id="SSF51735">
    <property type="entry name" value="NAD(P)-binding Rossmann-fold domains"/>
    <property type="match status" value="1"/>
</dbReference>
<dbReference type="EMBL" id="MCFI01000020">
    <property type="protein sequence ID" value="ORY77374.1"/>
    <property type="molecule type" value="Genomic_DNA"/>
</dbReference>
<dbReference type="Proteomes" id="UP000193685">
    <property type="component" value="Unassembled WGS sequence"/>
</dbReference>
<dbReference type="InterPro" id="IPR011032">
    <property type="entry name" value="GroES-like_sf"/>
</dbReference>
<gene>
    <name evidence="3" type="ORF">BCR37DRAFT_153873</name>
</gene>
<dbReference type="Gene3D" id="3.90.180.10">
    <property type="entry name" value="Medium-chain alcohol dehydrogenases, catalytic domain"/>
    <property type="match status" value="1"/>
</dbReference>
<reference evidence="3 4" key="1">
    <citation type="submission" date="2016-07" db="EMBL/GenBank/DDBJ databases">
        <title>Pervasive Adenine N6-methylation of Active Genes in Fungi.</title>
        <authorList>
            <consortium name="DOE Joint Genome Institute"/>
            <person name="Mondo S.J."/>
            <person name="Dannebaum R.O."/>
            <person name="Kuo R.C."/>
            <person name="Labutti K."/>
            <person name="Haridas S."/>
            <person name="Kuo A."/>
            <person name="Salamov A."/>
            <person name="Ahrendt S.R."/>
            <person name="Lipzen A."/>
            <person name="Sullivan W."/>
            <person name="Andreopoulos W.B."/>
            <person name="Clum A."/>
            <person name="Lindquist E."/>
            <person name="Daum C."/>
            <person name="Ramamoorthy G.K."/>
            <person name="Gryganskyi A."/>
            <person name="Culley D."/>
            <person name="Magnuson J.K."/>
            <person name="James T.Y."/>
            <person name="O'Malley M.A."/>
            <person name="Stajich J.E."/>
            <person name="Spatafora J.W."/>
            <person name="Visel A."/>
            <person name="Grigoriev I.V."/>
        </authorList>
    </citation>
    <scope>NUCLEOTIDE SEQUENCE [LARGE SCALE GENOMIC DNA]</scope>
    <source>
        <strain evidence="3 4">12-1054</strain>
    </source>
</reference>
<sequence length="345" mass="38245">MPSSNNAILFKKPPTEYPVAGEHLEYVERPYEFDELKDGEFIAETLYVSIDPYQRGRMRAPEKKSYSPPFTIGQPIVNQGVARVTESKSAKHKVGDIVFGMLDWAEYTKIGAEQAAVYRVIDNNGDIPLSNYVSAVGMPGMTAFSSFYEIGKPKKGETIYINAASGAVGQLVGQLAKREGLRVVGSAGSDAKVEGLIKDSKFDAAFNYKTESIPEALKKYCPDGIDIVFENVGGEQLEAEIDAANNHARFIMCGMISQYNTQKPYGIKNLMSVVGKRLIFQGFIVSDFWAKYASEFYTKVPQWIKNGEVHYREDITDGLQNGPQAFINMLNGKNHGKAMIRVKAE</sequence>
<organism evidence="3 4">
    <name type="scientific">Protomyces lactucae-debilis</name>
    <dbReference type="NCBI Taxonomy" id="2754530"/>
    <lineage>
        <taxon>Eukaryota</taxon>
        <taxon>Fungi</taxon>
        <taxon>Dikarya</taxon>
        <taxon>Ascomycota</taxon>
        <taxon>Taphrinomycotina</taxon>
        <taxon>Taphrinomycetes</taxon>
        <taxon>Taphrinales</taxon>
        <taxon>Protomycetaceae</taxon>
        <taxon>Protomyces</taxon>
    </lineage>
</organism>
<comment type="caution">
    <text evidence="3">The sequence shown here is derived from an EMBL/GenBank/DDBJ whole genome shotgun (WGS) entry which is preliminary data.</text>
</comment>
<dbReference type="AlphaFoldDB" id="A0A1Y2F1K3"/>
<keyword evidence="4" id="KW-1185">Reference proteome</keyword>
<dbReference type="PANTHER" id="PTHR43205">
    <property type="entry name" value="PROSTAGLANDIN REDUCTASE"/>
    <property type="match status" value="1"/>
</dbReference>
<evidence type="ECO:0000256" key="1">
    <source>
        <dbReference type="ARBA" id="ARBA00023002"/>
    </source>
</evidence>
<protein>
    <recommendedName>
        <fullName evidence="2">Enoyl reductase (ER) domain-containing protein</fullName>
    </recommendedName>
</protein>
<dbReference type="RefSeq" id="XP_040722995.1">
    <property type="nucleotide sequence ID" value="XM_040866123.1"/>
</dbReference>
<dbReference type="Pfam" id="PF16884">
    <property type="entry name" value="ADH_N_2"/>
    <property type="match status" value="1"/>
</dbReference>
<keyword evidence="1" id="KW-0560">Oxidoreductase</keyword>
<dbReference type="PANTHER" id="PTHR43205:SF7">
    <property type="entry name" value="PROSTAGLANDIN REDUCTASE 1"/>
    <property type="match status" value="1"/>
</dbReference>
<proteinExistence type="predicted"/>
<dbReference type="SMART" id="SM00829">
    <property type="entry name" value="PKS_ER"/>
    <property type="match status" value="1"/>
</dbReference>
<dbReference type="FunFam" id="3.40.50.720:FF:000121">
    <property type="entry name" value="Prostaglandin reductase 2"/>
    <property type="match status" value="1"/>
</dbReference>
<dbReference type="Pfam" id="PF00107">
    <property type="entry name" value="ADH_zinc_N"/>
    <property type="match status" value="1"/>
</dbReference>
<dbReference type="InterPro" id="IPR045010">
    <property type="entry name" value="MDR_fam"/>
</dbReference>
<feature type="domain" description="Enoyl reductase (ER)" evidence="2">
    <location>
        <begin position="21"/>
        <end position="340"/>
    </location>
</feature>
<dbReference type="GeneID" id="63782722"/>
<dbReference type="SUPFAM" id="SSF50129">
    <property type="entry name" value="GroES-like"/>
    <property type="match status" value="2"/>
</dbReference>
<dbReference type="Gene3D" id="3.40.50.720">
    <property type="entry name" value="NAD(P)-binding Rossmann-like Domain"/>
    <property type="match status" value="1"/>
</dbReference>
<dbReference type="OrthoDB" id="809632at2759"/>
<dbReference type="CDD" id="cd05288">
    <property type="entry name" value="PGDH"/>
    <property type="match status" value="1"/>
</dbReference>